<evidence type="ECO:0000259" key="1">
    <source>
        <dbReference type="Pfam" id="PF00174"/>
    </source>
</evidence>
<evidence type="ECO:0000313" key="2">
    <source>
        <dbReference type="EMBL" id="RFM23637.1"/>
    </source>
</evidence>
<dbReference type="AlphaFoldDB" id="A0A395LYQ1"/>
<proteinExistence type="predicted"/>
<feature type="domain" description="Oxidoreductase molybdopterin-binding" evidence="1">
    <location>
        <begin position="39"/>
        <end position="184"/>
    </location>
</feature>
<sequence>MSLFERDSAWKGKLNSFGKEKLPPGQHVTLKFPVLTYGATQYISTKDWRLTFDGLVEKPLTLNWEQFMALPQVTITADFHCVTRWSMLDKTWTGVPVKEVLKLIVPKPTAKAVMVHCYGGYTTNLTLDILNDDDVLLCHSWEGAPLTPEHGGPCRLLVPKRYAWKSAKWIARLEFLPEDRPGFWEQNGYSMSADPWKEERFSDD</sequence>
<organism evidence="2 3">
    <name type="scientific">Candidatus Thermochlorobacter aerophilus</name>
    <dbReference type="NCBI Taxonomy" id="1868324"/>
    <lineage>
        <taxon>Bacteria</taxon>
        <taxon>Pseudomonadati</taxon>
        <taxon>Chlorobiota</taxon>
        <taxon>Chlorobiia</taxon>
        <taxon>Chlorobiales</taxon>
        <taxon>Candidatus Thermochlorobacteriaceae</taxon>
        <taxon>Candidatus Thermochlorobacter</taxon>
    </lineage>
</organism>
<reference evidence="2 3" key="1">
    <citation type="journal article" date="2011" name="ISME J.">
        <title>Community ecology of hot spring cyanobacterial mats: predominant populations and their functional potential.</title>
        <authorList>
            <person name="Klatt C.G."/>
            <person name="Wood J.M."/>
            <person name="Rusch D.B."/>
            <person name="Bateson M.M."/>
            <person name="Hamamura N."/>
            <person name="Heidelberg J.F."/>
            <person name="Grossman A.R."/>
            <person name="Bhaya D."/>
            <person name="Cohan F.M."/>
            <person name="Kuhl M."/>
            <person name="Bryant D.A."/>
            <person name="Ward D.M."/>
        </authorList>
    </citation>
    <scope>NUCLEOTIDE SEQUENCE [LARGE SCALE GENOMIC DNA]</scope>
    <source>
        <strain evidence="2">OS</strain>
    </source>
</reference>
<protein>
    <submittedName>
        <fullName evidence="2">Sulfite oxidase-like oxidoreductase</fullName>
    </submittedName>
</protein>
<comment type="caution">
    <text evidence="2">The sequence shown here is derived from an EMBL/GenBank/DDBJ whole genome shotgun (WGS) entry which is preliminary data.</text>
</comment>
<dbReference type="Pfam" id="PF00174">
    <property type="entry name" value="Oxidored_molyb"/>
    <property type="match status" value="1"/>
</dbReference>
<accession>A0A395LYQ1</accession>
<dbReference type="InterPro" id="IPR036374">
    <property type="entry name" value="OxRdtase_Mopterin-bd_sf"/>
</dbReference>
<dbReference type="EMBL" id="PHFL01000060">
    <property type="protein sequence ID" value="RFM23637.1"/>
    <property type="molecule type" value="Genomic_DNA"/>
</dbReference>
<dbReference type="Proteomes" id="UP000266389">
    <property type="component" value="Unassembled WGS sequence"/>
</dbReference>
<name>A0A395LYQ1_9BACT</name>
<evidence type="ECO:0000313" key="3">
    <source>
        <dbReference type="Proteomes" id="UP000266389"/>
    </source>
</evidence>
<dbReference type="PANTHER" id="PTHR43032:SF4">
    <property type="entry name" value="OXIDOREDUCTASE MOLYBDOPTERIN-BINDING DOMAIN-CONTAINING PROTEIN"/>
    <property type="match status" value="1"/>
</dbReference>
<dbReference type="Gene3D" id="3.90.420.10">
    <property type="entry name" value="Oxidoreductase, molybdopterin-binding domain"/>
    <property type="match status" value="1"/>
</dbReference>
<gene>
    <name evidence="2" type="ORF">D0433_09715</name>
</gene>
<dbReference type="CDD" id="cd02109">
    <property type="entry name" value="arch_bact_SO_family_Moco"/>
    <property type="match status" value="1"/>
</dbReference>
<dbReference type="PANTHER" id="PTHR43032">
    <property type="entry name" value="PROTEIN-METHIONINE-SULFOXIDE REDUCTASE"/>
    <property type="match status" value="1"/>
</dbReference>
<dbReference type="InterPro" id="IPR000572">
    <property type="entry name" value="OxRdtase_Mopterin-bd_dom"/>
</dbReference>
<dbReference type="SUPFAM" id="SSF56524">
    <property type="entry name" value="Oxidoreductase molybdopterin-binding domain"/>
    <property type="match status" value="1"/>
</dbReference>